<accession>A0ABW5LV63</accession>
<dbReference type="PANTHER" id="PTHR40112">
    <property type="entry name" value="H2HPP ISOMERASE"/>
    <property type="match status" value="1"/>
</dbReference>
<feature type="domain" description="Cupin type-2" evidence="1">
    <location>
        <begin position="32"/>
        <end position="95"/>
    </location>
</feature>
<dbReference type="EMBL" id="JBHULH010000011">
    <property type="protein sequence ID" value="MFD2568494.1"/>
    <property type="molecule type" value="Genomic_DNA"/>
</dbReference>
<dbReference type="Gene3D" id="2.60.120.10">
    <property type="entry name" value="Jelly Rolls"/>
    <property type="match status" value="1"/>
</dbReference>
<protein>
    <submittedName>
        <fullName evidence="2">Cupin domain-containing protein</fullName>
    </submittedName>
</protein>
<dbReference type="InterPro" id="IPR014710">
    <property type="entry name" value="RmlC-like_jellyroll"/>
</dbReference>
<dbReference type="InterPro" id="IPR025499">
    <property type="entry name" value="KdgF"/>
</dbReference>
<keyword evidence="3" id="KW-1185">Reference proteome</keyword>
<sequence>MFSKEIQHIAQKEIIKGFKARFVHSEHMTLAYWEIEKGAELPLHSHLHEQIAMVTQGEFEMTIGGETQVYKPGKIAVIPPHVEHSGKALTYCEITDVFSPVREDYK</sequence>
<gene>
    <name evidence="2" type="ORF">ACFSRZ_14045</name>
</gene>
<dbReference type="InterPro" id="IPR011051">
    <property type="entry name" value="RmlC_Cupin_sf"/>
</dbReference>
<organism evidence="2 3">
    <name type="scientific">Pseudotenacibaculum haliotis</name>
    <dbReference type="NCBI Taxonomy" id="1862138"/>
    <lineage>
        <taxon>Bacteria</taxon>
        <taxon>Pseudomonadati</taxon>
        <taxon>Bacteroidota</taxon>
        <taxon>Flavobacteriia</taxon>
        <taxon>Flavobacteriales</taxon>
        <taxon>Flavobacteriaceae</taxon>
        <taxon>Pseudotenacibaculum</taxon>
    </lineage>
</organism>
<dbReference type="InterPro" id="IPR052535">
    <property type="entry name" value="Bacilysin_H2HPP_isomerase"/>
</dbReference>
<dbReference type="RefSeq" id="WP_379667200.1">
    <property type="nucleotide sequence ID" value="NZ_JBHULH010000011.1"/>
</dbReference>
<dbReference type="PIRSF" id="PIRSF029883">
    <property type="entry name" value="KdgF"/>
    <property type="match status" value="1"/>
</dbReference>
<comment type="caution">
    <text evidence="2">The sequence shown here is derived from an EMBL/GenBank/DDBJ whole genome shotgun (WGS) entry which is preliminary data.</text>
</comment>
<dbReference type="PANTHER" id="PTHR40112:SF1">
    <property type="entry name" value="H2HPP ISOMERASE"/>
    <property type="match status" value="1"/>
</dbReference>
<evidence type="ECO:0000259" key="1">
    <source>
        <dbReference type="Pfam" id="PF07883"/>
    </source>
</evidence>
<name>A0ABW5LV63_9FLAO</name>
<proteinExistence type="predicted"/>
<dbReference type="InterPro" id="IPR013096">
    <property type="entry name" value="Cupin_2"/>
</dbReference>
<evidence type="ECO:0000313" key="2">
    <source>
        <dbReference type="EMBL" id="MFD2568494.1"/>
    </source>
</evidence>
<dbReference type="Proteomes" id="UP001597508">
    <property type="component" value="Unassembled WGS sequence"/>
</dbReference>
<evidence type="ECO:0000313" key="3">
    <source>
        <dbReference type="Proteomes" id="UP001597508"/>
    </source>
</evidence>
<reference evidence="3" key="1">
    <citation type="journal article" date="2019" name="Int. J. Syst. Evol. Microbiol.">
        <title>The Global Catalogue of Microorganisms (GCM) 10K type strain sequencing project: providing services to taxonomists for standard genome sequencing and annotation.</title>
        <authorList>
            <consortium name="The Broad Institute Genomics Platform"/>
            <consortium name="The Broad Institute Genome Sequencing Center for Infectious Disease"/>
            <person name="Wu L."/>
            <person name="Ma J."/>
        </authorList>
    </citation>
    <scope>NUCLEOTIDE SEQUENCE [LARGE SCALE GENOMIC DNA]</scope>
    <source>
        <strain evidence="3">KCTC 52127</strain>
    </source>
</reference>
<dbReference type="SUPFAM" id="SSF51182">
    <property type="entry name" value="RmlC-like cupins"/>
    <property type="match status" value="1"/>
</dbReference>
<dbReference type="CDD" id="cd02238">
    <property type="entry name" value="cupin_KdgF"/>
    <property type="match status" value="1"/>
</dbReference>
<dbReference type="Pfam" id="PF07883">
    <property type="entry name" value="Cupin_2"/>
    <property type="match status" value="1"/>
</dbReference>